<name>A0A7S2LTJ3_9STRA</name>
<proteinExistence type="predicted"/>
<sequence length="122" mass="14254">MTVKQRDVNRRLTLAVIQSRDNVAEELAKRRYLLEEINRHRRSSTRCANRPKHSSVKSKVAKESKRREMKQYDSWGARKTTQLEMVTFAIGKHNQFVTNTEEASVLNLLGRVWVMALLLSRT</sequence>
<accession>A0A7S2LTJ3</accession>
<gene>
    <name evidence="2" type="ORF">SMAR0320_LOCUS14854</name>
</gene>
<reference evidence="2" key="1">
    <citation type="submission" date="2021-01" db="EMBL/GenBank/DDBJ databases">
        <authorList>
            <person name="Corre E."/>
            <person name="Pelletier E."/>
            <person name="Niang G."/>
            <person name="Scheremetjew M."/>
            <person name="Finn R."/>
            <person name="Kale V."/>
            <person name="Holt S."/>
            <person name="Cochrane G."/>
            <person name="Meng A."/>
            <person name="Brown T."/>
            <person name="Cohen L."/>
        </authorList>
    </citation>
    <scope>NUCLEOTIDE SEQUENCE</scope>
    <source>
        <strain evidence="2">SM1012Den-03</strain>
    </source>
</reference>
<evidence type="ECO:0000256" key="1">
    <source>
        <dbReference type="SAM" id="MobiDB-lite"/>
    </source>
</evidence>
<feature type="compositionally biased region" description="Basic residues" evidence="1">
    <location>
        <begin position="41"/>
        <end position="56"/>
    </location>
</feature>
<feature type="compositionally biased region" description="Basic and acidic residues" evidence="1">
    <location>
        <begin position="60"/>
        <end position="71"/>
    </location>
</feature>
<protein>
    <submittedName>
        <fullName evidence="2">Uncharacterized protein</fullName>
    </submittedName>
</protein>
<feature type="region of interest" description="Disordered" evidence="1">
    <location>
        <begin position="41"/>
        <end position="73"/>
    </location>
</feature>
<evidence type="ECO:0000313" key="2">
    <source>
        <dbReference type="EMBL" id="CAD9614078.1"/>
    </source>
</evidence>
<organism evidence="2">
    <name type="scientific">Skeletonema marinoi</name>
    <dbReference type="NCBI Taxonomy" id="267567"/>
    <lineage>
        <taxon>Eukaryota</taxon>
        <taxon>Sar</taxon>
        <taxon>Stramenopiles</taxon>
        <taxon>Ochrophyta</taxon>
        <taxon>Bacillariophyta</taxon>
        <taxon>Coscinodiscophyceae</taxon>
        <taxon>Thalassiosirophycidae</taxon>
        <taxon>Thalassiosirales</taxon>
        <taxon>Skeletonemataceae</taxon>
        <taxon>Skeletonema</taxon>
        <taxon>Skeletonema marinoi-dohrnii complex</taxon>
    </lineage>
</organism>
<dbReference type="EMBL" id="HBGZ01020670">
    <property type="protein sequence ID" value="CAD9614078.1"/>
    <property type="molecule type" value="Transcribed_RNA"/>
</dbReference>
<dbReference type="AlphaFoldDB" id="A0A7S2LTJ3"/>